<accession>A0A1F4S2L7</accession>
<dbReference type="EMBL" id="MEUA01000033">
    <property type="protein sequence ID" value="OGC14685.1"/>
    <property type="molecule type" value="Genomic_DNA"/>
</dbReference>
<organism evidence="1 2">
    <name type="scientific">candidate division WOR-1 bacterium RIFOXYB2_FULL_36_35</name>
    <dbReference type="NCBI Taxonomy" id="1802578"/>
    <lineage>
        <taxon>Bacteria</taxon>
        <taxon>Bacillati</taxon>
        <taxon>Saganbacteria</taxon>
    </lineage>
</organism>
<name>A0A1F4S2L7_UNCSA</name>
<evidence type="ECO:0000313" key="1">
    <source>
        <dbReference type="EMBL" id="OGC14685.1"/>
    </source>
</evidence>
<comment type="caution">
    <text evidence="1">The sequence shown here is derived from an EMBL/GenBank/DDBJ whole genome shotgun (WGS) entry which is preliminary data.</text>
</comment>
<dbReference type="Proteomes" id="UP000177905">
    <property type="component" value="Unassembled WGS sequence"/>
</dbReference>
<protein>
    <submittedName>
        <fullName evidence="1">Uncharacterized protein</fullName>
    </submittedName>
</protein>
<evidence type="ECO:0000313" key="2">
    <source>
        <dbReference type="Proteomes" id="UP000177905"/>
    </source>
</evidence>
<dbReference type="AlphaFoldDB" id="A0A1F4S2L7"/>
<reference evidence="1 2" key="1">
    <citation type="journal article" date="2016" name="Nat. Commun.">
        <title>Thousands of microbial genomes shed light on interconnected biogeochemical processes in an aquifer system.</title>
        <authorList>
            <person name="Anantharaman K."/>
            <person name="Brown C.T."/>
            <person name="Hug L.A."/>
            <person name="Sharon I."/>
            <person name="Castelle C.J."/>
            <person name="Probst A.J."/>
            <person name="Thomas B.C."/>
            <person name="Singh A."/>
            <person name="Wilkins M.J."/>
            <person name="Karaoz U."/>
            <person name="Brodie E.L."/>
            <person name="Williams K.H."/>
            <person name="Hubbard S.S."/>
            <person name="Banfield J.F."/>
        </authorList>
    </citation>
    <scope>NUCLEOTIDE SEQUENCE [LARGE SCALE GENOMIC DNA]</scope>
</reference>
<proteinExistence type="predicted"/>
<sequence>MHKKNIEFIQMLDKKESKVLGDFFLDCAKLIFASLVVGVFVPSAVGKVPWLTFLMGIIMTALFLVIAVNLSKKGE</sequence>
<gene>
    <name evidence="1" type="ORF">A2290_01390</name>
</gene>